<dbReference type="GeneID" id="96637196"/>
<dbReference type="EMBL" id="BLIN01000005">
    <property type="protein sequence ID" value="GFE11444.1"/>
    <property type="molecule type" value="Genomic_DNA"/>
</dbReference>
<dbReference type="Proteomes" id="UP000435837">
    <property type="component" value="Unassembled WGS sequence"/>
</dbReference>
<reference evidence="1 3" key="1">
    <citation type="submission" date="2019-12" db="EMBL/GenBank/DDBJ databases">
        <title>Whole genome shotgun sequence of Streptomyces caniferus NBRC 15389.</title>
        <authorList>
            <person name="Ichikawa N."/>
            <person name="Kimura A."/>
            <person name="Kitahashi Y."/>
            <person name="Komaki H."/>
            <person name="Tamura T."/>
        </authorList>
    </citation>
    <scope>NUCLEOTIDE SEQUENCE [LARGE SCALE GENOMIC DNA]</scope>
    <source>
        <strain evidence="1 3">NBRC 15389</strain>
    </source>
</reference>
<dbReference type="RefSeq" id="WP_246296381.1">
    <property type="nucleotide sequence ID" value="NZ_BAAATH010000001.1"/>
</dbReference>
<organism evidence="1 3">
    <name type="scientific">Streptomyces caniferus</name>
    <dbReference type="NCBI Taxonomy" id="285557"/>
    <lineage>
        <taxon>Bacteria</taxon>
        <taxon>Bacillati</taxon>
        <taxon>Actinomycetota</taxon>
        <taxon>Actinomycetes</taxon>
        <taxon>Kitasatosporales</taxon>
        <taxon>Streptomycetaceae</taxon>
        <taxon>Streptomyces</taxon>
    </lineage>
</organism>
<evidence type="ECO:0000313" key="1">
    <source>
        <dbReference type="EMBL" id="GFE11444.1"/>
    </source>
</evidence>
<name>A0A640SKQ2_9ACTN</name>
<proteinExistence type="predicted"/>
<gene>
    <name evidence="2" type="ORF">OG727_17510</name>
    <name evidence="1" type="ORF">Scani_77120</name>
</gene>
<evidence type="ECO:0000313" key="4">
    <source>
        <dbReference type="Proteomes" id="UP001432292"/>
    </source>
</evidence>
<evidence type="ECO:0000313" key="3">
    <source>
        <dbReference type="Proteomes" id="UP000435837"/>
    </source>
</evidence>
<dbReference type="EMBL" id="CP108473">
    <property type="protein sequence ID" value="WUS23918.1"/>
    <property type="molecule type" value="Genomic_DNA"/>
</dbReference>
<evidence type="ECO:0000313" key="2">
    <source>
        <dbReference type="EMBL" id="WUS23918.1"/>
    </source>
</evidence>
<protein>
    <submittedName>
        <fullName evidence="1">Uncharacterized protein</fullName>
    </submittedName>
</protein>
<keyword evidence="4" id="KW-1185">Reference proteome</keyword>
<dbReference type="Proteomes" id="UP001432292">
    <property type="component" value="Chromosome"/>
</dbReference>
<dbReference type="AlphaFoldDB" id="A0A640SKQ2"/>
<sequence>MTEEESDDPRTYSEIIEVTPDKCSTWMEKRTCNRVPLKRSNVDKFKSILRNRQFRTTHQGFALDWHGCLIDGQHRAAAIIETGVTVTAQVTYNLSPDTFAAIDGGRVRSAGDFVAQITEMKQSNSNVYAAALKILANRAKGFHWMRWTSGRLTAEQLQELVPRWPVDEEHIVRLVSTGKQCHASATGLIVAHKIITEVWPDSIADLFFDGIGEASREFVGKDPRALYTNTMINVNRGLVSRDSVQQSAQAIKAFNALVSGEAIGTLKKMKAAGVKIIKDRRTGKEIQQEYPPDRYPEVIQPAINISDKWLGNADRGAIG</sequence>
<reference evidence="2" key="2">
    <citation type="submission" date="2022-10" db="EMBL/GenBank/DDBJ databases">
        <title>The complete genomes of actinobacterial strains from the NBC collection.</title>
        <authorList>
            <person name="Joergensen T.S."/>
            <person name="Alvarez Arevalo M."/>
            <person name="Sterndorff E.B."/>
            <person name="Faurdal D."/>
            <person name="Vuksanovic O."/>
            <person name="Mourched A.-S."/>
            <person name="Charusanti P."/>
            <person name="Shaw S."/>
            <person name="Blin K."/>
            <person name="Weber T."/>
        </authorList>
    </citation>
    <scope>NUCLEOTIDE SEQUENCE</scope>
    <source>
        <strain evidence="2">NBC_01256</strain>
    </source>
</reference>
<accession>A0A640SKQ2</accession>